<protein>
    <submittedName>
        <fullName evidence="5">Oxidoreductase</fullName>
    </submittedName>
</protein>
<dbReference type="GO" id="GO:0016491">
    <property type="term" value="F:oxidoreductase activity"/>
    <property type="evidence" value="ECO:0007669"/>
    <property type="project" value="UniProtKB-KW"/>
</dbReference>
<sequence>MAKKYQVGVIGYGLSAKIFQIPFIEASNDFELGAIVQRLGGSAAQDHPEAKIYRAPDDLFNDEAIDVVVVSTPPSTHFTLASAALNAGKHVIVEKPFCPSIKECNDLIALAESNQRILTVFQNRRWDADYVTLHDLLKQGVLGRIVEFDSHFDRFDPVAPTHWAGKDAPGGGVIYDLGTHLFDQILHSFGLPRRITSIIASQRANAQGPGDACTVLLQYESGMLATIKATAMSPLENQKRFCVRGDKGSFIKYHLDPQEEQLAGGLHAGNPGFGEETSGKAGTLVLVKDGALHASPYPNLPPPTYTAFYDMLSDALAGKGDVPVSARDARNVIRLVELAQESSERGVTISINPEEFK</sequence>
<dbReference type="AlphaFoldDB" id="A0A5N6WU14"/>
<evidence type="ECO:0000313" key="5">
    <source>
        <dbReference type="EMBL" id="KAE8324088.1"/>
    </source>
</evidence>
<evidence type="ECO:0000256" key="1">
    <source>
        <dbReference type="ARBA" id="ARBA00010928"/>
    </source>
</evidence>
<dbReference type="Pfam" id="PF02894">
    <property type="entry name" value="GFO_IDH_MocA_C"/>
    <property type="match status" value="1"/>
</dbReference>
<dbReference type="SUPFAM" id="SSF51735">
    <property type="entry name" value="NAD(P)-binding Rossmann-fold domains"/>
    <property type="match status" value="1"/>
</dbReference>
<dbReference type="PANTHER" id="PTHR43708:SF5">
    <property type="entry name" value="CONSERVED EXPRESSED OXIDOREDUCTASE (EUROFUNG)-RELATED"/>
    <property type="match status" value="1"/>
</dbReference>
<dbReference type="Gene3D" id="3.40.50.720">
    <property type="entry name" value="NAD(P)-binding Rossmann-like Domain"/>
    <property type="match status" value="1"/>
</dbReference>
<dbReference type="Gene3D" id="3.30.360.10">
    <property type="entry name" value="Dihydrodipicolinate Reductase, domain 2"/>
    <property type="match status" value="1"/>
</dbReference>
<name>A0A5N6WU14_9EURO</name>
<evidence type="ECO:0000259" key="3">
    <source>
        <dbReference type="Pfam" id="PF01408"/>
    </source>
</evidence>
<keyword evidence="2" id="KW-0560">Oxidoreductase</keyword>
<dbReference type="EMBL" id="ML741822">
    <property type="protein sequence ID" value="KAE8324088.1"/>
    <property type="molecule type" value="Genomic_DNA"/>
</dbReference>
<evidence type="ECO:0000313" key="6">
    <source>
        <dbReference type="Proteomes" id="UP000325945"/>
    </source>
</evidence>
<proteinExistence type="inferred from homology"/>
<dbReference type="Proteomes" id="UP000325945">
    <property type="component" value="Unassembled WGS sequence"/>
</dbReference>
<dbReference type="InterPro" id="IPR000683">
    <property type="entry name" value="Gfo/Idh/MocA-like_OxRdtase_N"/>
</dbReference>
<evidence type="ECO:0000256" key="2">
    <source>
        <dbReference type="ARBA" id="ARBA00023002"/>
    </source>
</evidence>
<reference evidence="6" key="1">
    <citation type="submission" date="2019-04" db="EMBL/GenBank/DDBJ databases">
        <title>Friends and foes A comparative genomics studyof 23 Aspergillus species from section Flavi.</title>
        <authorList>
            <consortium name="DOE Joint Genome Institute"/>
            <person name="Kjaerbolling I."/>
            <person name="Vesth T."/>
            <person name="Frisvad J.C."/>
            <person name="Nybo J.L."/>
            <person name="Theobald S."/>
            <person name="Kildgaard S."/>
            <person name="Isbrandt T."/>
            <person name="Kuo A."/>
            <person name="Sato A."/>
            <person name="Lyhne E.K."/>
            <person name="Kogle M.E."/>
            <person name="Wiebenga A."/>
            <person name="Kun R.S."/>
            <person name="Lubbers R.J."/>
            <person name="Makela M.R."/>
            <person name="Barry K."/>
            <person name="Chovatia M."/>
            <person name="Clum A."/>
            <person name="Daum C."/>
            <person name="Haridas S."/>
            <person name="He G."/>
            <person name="LaButti K."/>
            <person name="Lipzen A."/>
            <person name="Mondo S."/>
            <person name="Riley R."/>
            <person name="Salamov A."/>
            <person name="Simmons B.A."/>
            <person name="Magnuson J.K."/>
            <person name="Henrissat B."/>
            <person name="Mortensen U.H."/>
            <person name="Larsen T.O."/>
            <person name="Devries R.P."/>
            <person name="Grigoriev I.V."/>
            <person name="Machida M."/>
            <person name="Baker S.E."/>
            <person name="Andersen M.R."/>
        </authorList>
    </citation>
    <scope>NUCLEOTIDE SEQUENCE [LARGE SCALE GENOMIC DNA]</scope>
    <source>
        <strain evidence="6">CBS 130017</strain>
    </source>
</reference>
<feature type="domain" description="Gfo/Idh/MocA-like oxidoreductase C-terminal" evidence="4">
    <location>
        <begin position="135"/>
        <end position="350"/>
    </location>
</feature>
<dbReference type="PANTHER" id="PTHR43708">
    <property type="entry name" value="CONSERVED EXPRESSED OXIDOREDUCTASE (EUROFUNG)"/>
    <property type="match status" value="1"/>
</dbReference>
<dbReference type="InterPro" id="IPR036291">
    <property type="entry name" value="NAD(P)-bd_dom_sf"/>
</dbReference>
<comment type="similarity">
    <text evidence="1">Belongs to the Gfo/Idh/MocA family.</text>
</comment>
<evidence type="ECO:0000259" key="4">
    <source>
        <dbReference type="Pfam" id="PF02894"/>
    </source>
</evidence>
<feature type="domain" description="Gfo/Idh/MocA-like oxidoreductase N-terminal" evidence="3">
    <location>
        <begin position="6"/>
        <end position="120"/>
    </location>
</feature>
<dbReference type="InterPro" id="IPR051317">
    <property type="entry name" value="Gfo/Idh/MocA_oxidoreduct"/>
</dbReference>
<accession>A0A5N6WU14</accession>
<dbReference type="InterPro" id="IPR004104">
    <property type="entry name" value="Gfo/Idh/MocA-like_OxRdtase_C"/>
</dbReference>
<keyword evidence="6" id="KW-1185">Reference proteome</keyword>
<gene>
    <name evidence="5" type="ORF">BDV39DRAFT_208277</name>
</gene>
<organism evidence="5 6">
    <name type="scientific">Aspergillus sergii</name>
    <dbReference type="NCBI Taxonomy" id="1034303"/>
    <lineage>
        <taxon>Eukaryota</taxon>
        <taxon>Fungi</taxon>
        <taxon>Dikarya</taxon>
        <taxon>Ascomycota</taxon>
        <taxon>Pezizomycotina</taxon>
        <taxon>Eurotiomycetes</taxon>
        <taxon>Eurotiomycetidae</taxon>
        <taxon>Eurotiales</taxon>
        <taxon>Aspergillaceae</taxon>
        <taxon>Aspergillus</taxon>
        <taxon>Aspergillus subgen. Circumdati</taxon>
    </lineage>
</organism>
<dbReference type="GO" id="GO:0000166">
    <property type="term" value="F:nucleotide binding"/>
    <property type="evidence" value="ECO:0007669"/>
    <property type="project" value="InterPro"/>
</dbReference>
<dbReference type="Pfam" id="PF01408">
    <property type="entry name" value="GFO_IDH_MocA"/>
    <property type="match status" value="1"/>
</dbReference>